<dbReference type="GO" id="GO:0005634">
    <property type="term" value="C:nucleus"/>
    <property type="evidence" value="ECO:0007669"/>
    <property type="project" value="UniProtKB-SubCell"/>
</dbReference>
<dbReference type="InterPro" id="IPR040168">
    <property type="entry name" value="Not2/3/5"/>
</dbReference>
<dbReference type="GO" id="GO:0030015">
    <property type="term" value="C:CCR4-NOT core complex"/>
    <property type="evidence" value="ECO:0007669"/>
    <property type="project" value="UniProtKB-UniRule"/>
</dbReference>
<evidence type="ECO:0000256" key="9">
    <source>
        <dbReference type="ARBA" id="ARBA00023242"/>
    </source>
</evidence>
<reference evidence="14" key="1">
    <citation type="journal article" date="2011" name="Plant Physiol.">
        <title>Comprehensive sequence analysis of 24,783 barley full-length cDNAs derived from 12 clone libraries.</title>
        <authorList>
            <person name="Matsumoto T."/>
            <person name="Tanaka T."/>
            <person name="Sakai H."/>
            <person name="Amano N."/>
            <person name="Kanamori H."/>
            <person name="Kurita K."/>
            <person name="Kikuta A."/>
            <person name="Kamiya K."/>
            <person name="Yamamoto M."/>
            <person name="Ikawa H."/>
            <person name="Fujii N."/>
            <person name="Hori K."/>
            <person name="Itoh T."/>
            <person name="Sato K."/>
        </authorList>
    </citation>
    <scope>NUCLEOTIDE SEQUENCE</scope>
    <source>
        <tissue evidence="14">Shoot</tissue>
    </source>
</reference>
<evidence type="ECO:0000256" key="6">
    <source>
        <dbReference type="ARBA" id="ARBA00022553"/>
    </source>
</evidence>
<evidence type="ECO:0000256" key="5">
    <source>
        <dbReference type="ARBA" id="ARBA00022491"/>
    </source>
</evidence>
<evidence type="ECO:0000256" key="4">
    <source>
        <dbReference type="ARBA" id="ARBA00022490"/>
    </source>
</evidence>
<evidence type="ECO:0000256" key="8">
    <source>
        <dbReference type="ARBA" id="ARBA00023163"/>
    </source>
</evidence>
<accession>F2CQP2</accession>
<dbReference type="PIRSF" id="PIRSF005290">
    <property type="entry name" value="NOT_su_3_5"/>
    <property type="match status" value="1"/>
</dbReference>
<comment type="subcellular location">
    <subcellularLocation>
        <location evidence="2 10">Cytoplasm</location>
    </subcellularLocation>
    <subcellularLocation>
        <location evidence="1 10">Nucleus</location>
    </subcellularLocation>
</comment>
<feature type="region of interest" description="Disordered" evidence="11">
    <location>
        <begin position="149"/>
        <end position="173"/>
    </location>
</feature>
<feature type="compositionally biased region" description="Polar residues" evidence="11">
    <location>
        <begin position="274"/>
        <end position="283"/>
    </location>
</feature>
<keyword evidence="8 10" id="KW-0804">Transcription</keyword>
<dbReference type="Pfam" id="PF04153">
    <property type="entry name" value="NOT2_3_5_C"/>
    <property type="match status" value="1"/>
</dbReference>
<evidence type="ECO:0000259" key="12">
    <source>
        <dbReference type="Pfam" id="PF04065"/>
    </source>
</evidence>
<dbReference type="InterPro" id="IPR012270">
    <property type="entry name" value="CCR4-NOT_su3/5"/>
</dbReference>
<name>F2CQP2_HORVV</name>
<feature type="domain" description="CCR4-Not complex component Not N-terminal" evidence="12">
    <location>
        <begin position="3"/>
        <end position="239"/>
    </location>
</feature>
<evidence type="ECO:0000256" key="10">
    <source>
        <dbReference type="PIRNR" id="PIRNR005290"/>
    </source>
</evidence>
<organism evidence="14">
    <name type="scientific">Hordeum vulgare subsp. vulgare</name>
    <name type="common">Domesticated barley</name>
    <dbReference type="NCBI Taxonomy" id="112509"/>
    <lineage>
        <taxon>Eukaryota</taxon>
        <taxon>Viridiplantae</taxon>
        <taxon>Streptophyta</taxon>
        <taxon>Embryophyta</taxon>
        <taxon>Tracheophyta</taxon>
        <taxon>Spermatophyta</taxon>
        <taxon>Magnoliopsida</taxon>
        <taxon>Liliopsida</taxon>
        <taxon>Poales</taxon>
        <taxon>Poaceae</taxon>
        <taxon>BOP clade</taxon>
        <taxon>Pooideae</taxon>
        <taxon>Triticodae</taxon>
        <taxon>Triticeae</taxon>
        <taxon>Hordeinae</taxon>
        <taxon>Hordeum</taxon>
    </lineage>
</organism>
<evidence type="ECO:0000313" key="14">
    <source>
        <dbReference type="EMBL" id="BAJ85163.1"/>
    </source>
</evidence>
<dbReference type="AlphaFoldDB" id="F2CQP2"/>
<feature type="region of interest" description="Disordered" evidence="11">
    <location>
        <begin position="419"/>
        <end position="448"/>
    </location>
</feature>
<evidence type="ECO:0000256" key="2">
    <source>
        <dbReference type="ARBA" id="ARBA00004496"/>
    </source>
</evidence>
<dbReference type="Gene3D" id="2.30.30.1020">
    <property type="entry name" value="CCR4-NOT complex subunit 2/3/5, C-terminal domain"/>
    <property type="match status" value="1"/>
</dbReference>
<keyword evidence="7 10" id="KW-0805">Transcription regulation</keyword>
<dbReference type="GO" id="GO:0000932">
    <property type="term" value="C:P-body"/>
    <property type="evidence" value="ECO:0007669"/>
    <property type="project" value="UniProtKB-UniRule"/>
</dbReference>
<evidence type="ECO:0000256" key="11">
    <source>
        <dbReference type="SAM" id="MobiDB-lite"/>
    </source>
</evidence>
<feature type="compositionally biased region" description="Polar residues" evidence="11">
    <location>
        <begin position="313"/>
        <end position="330"/>
    </location>
</feature>
<dbReference type="FunFam" id="2.30.30.1020:FF:000006">
    <property type="entry name" value="CCR4-NOT transcription complex, subunit 3"/>
    <property type="match status" value="1"/>
</dbReference>
<keyword evidence="6" id="KW-0597">Phosphoprotein</keyword>
<evidence type="ECO:0000256" key="3">
    <source>
        <dbReference type="ARBA" id="ARBA00007682"/>
    </source>
</evidence>
<feature type="compositionally biased region" description="Low complexity" evidence="11">
    <location>
        <begin position="367"/>
        <end position="386"/>
    </location>
</feature>
<feature type="domain" description="NOT2/NOT3/NOT5 C-terminal" evidence="13">
    <location>
        <begin position="529"/>
        <end position="653"/>
    </location>
</feature>
<evidence type="ECO:0000259" key="13">
    <source>
        <dbReference type="Pfam" id="PF04153"/>
    </source>
</evidence>
<dbReference type="InterPro" id="IPR038635">
    <property type="entry name" value="CCR4-NOT_su2/3/5_C_sf"/>
</dbReference>
<protein>
    <submittedName>
        <fullName evidence="14">Predicted protein</fullName>
    </submittedName>
</protein>
<dbReference type="EMBL" id="AK353944">
    <property type="protein sequence ID" value="BAJ85163.1"/>
    <property type="molecule type" value="mRNA"/>
</dbReference>
<keyword evidence="4 10" id="KW-0963">Cytoplasm</keyword>
<feature type="compositionally biased region" description="Polar residues" evidence="11">
    <location>
        <begin position="387"/>
        <end position="396"/>
    </location>
</feature>
<sequence length="656" mass="73355">MAARKLQTEIDRTLKKVSEGVDLFESIHEKLMASTNATQKDKLETDLKTQIKKLQRLRDQIKTWLTSNDVKDKTQLMDNRKLIESQMERFKALEKEMKTKAFSKEGLIAATRLDPQEKAKLEARQTIEEFVDSLSRQIEQAEAEIEILQASSTGGRGKKSGKSSSAGNSEGRIAELERLNERRSWHISKLEAVMRLLENGKLSVEQVTELKEDVSYFVESNQEEDFEEDEGIYEDLHLDEEEDGLGLMHDPEDGQSESDMQSVSEDIRTPARPSVTTRTSTSAGDEISNPPSPVAARKTPSRKATSEAKTPVRQVSNPSVQPVSPASRQTIPPPLPPIKYAAAAAAAVAQNSTSTAAPAQPTPMVGAPATSSAEAASADSRASMSSPQSNQTRTIDTQVTAESYAGTDTNLDATIHSAREASETESHIALPSPPHEVPTGSIKPSEGLNAGSGSYFASNTESASPSLSVGYKATGKPVQLQPTAPPSHQHAPHALSDLMSHFESVKQRSTDRLTDVNSLHAALENGISSAPEPRDSERPRYYHPRTPYVTPQYYPQQPHPALDNKEIYSRMDLDTLFFIFYYRTNTYEQWCAARELKRQSWRYHKQYLTWFQRLSQPQAITDEYEQGMYVYFDWENGWATRKKSDFRFEYYYLSED</sequence>
<dbReference type="InterPro" id="IPR007207">
    <property type="entry name" value="Not_N"/>
</dbReference>
<evidence type="ECO:0000256" key="1">
    <source>
        <dbReference type="ARBA" id="ARBA00004123"/>
    </source>
</evidence>
<feature type="region of interest" description="Disordered" evidence="11">
    <location>
        <begin position="348"/>
        <end position="396"/>
    </location>
</feature>
<dbReference type="Pfam" id="PF04065">
    <property type="entry name" value="Not3"/>
    <property type="match status" value="1"/>
</dbReference>
<dbReference type="PANTHER" id="PTHR23326">
    <property type="entry name" value="CCR4 NOT-RELATED"/>
    <property type="match status" value="1"/>
</dbReference>
<keyword evidence="5 10" id="KW-0678">Repressor</keyword>
<feature type="compositionally biased region" description="Low complexity" evidence="11">
    <location>
        <begin position="162"/>
        <end position="171"/>
    </location>
</feature>
<dbReference type="InterPro" id="IPR007282">
    <property type="entry name" value="NOT2/3/5_C"/>
</dbReference>
<comment type="similarity">
    <text evidence="3 10">Belongs to the CNOT2/3/5 family.</text>
</comment>
<feature type="region of interest" description="Disordered" evidence="11">
    <location>
        <begin position="244"/>
        <end position="335"/>
    </location>
</feature>
<evidence type="ECO:0000256" key="7">
    <source>
        <dbReference type="ARBA" id="ARBA00023015"/>
    </source>
</evidence>
<feature type="compositionally biased region" description="Low complexity" evidence="11">
    <location>
        <begin position="348"/>
        <end position="357"/>
    </location>
</feature>
<keyword evidence="9 10" id="KW-0539">Nucleus</keyword>
<dbReference type="GO" id="GO:0006355">
    <property type="term" value="P:regulation of DNA-templated transcription"/>
    <property type="evidence" value="ECO:0007669"/>
    <property type="project" value="InterPro"/>
</dbReference>
<proteinExistence type="evidence at transcript level"/>